<organism evidence="5 6">
    <name type="scientific">Hydrogenoanaerobacterium saccharovorans</name>
    <dbReference type="NCBI Taxonomy" id="474960"/>
    <lineage>
        <taxon>Bacteria</taxon>
        <taxon>Bacillati</taxon>
        <taxon>Bacillota</taxon>
        <taxon>Clostridia</taxon>
        <taxon>Eubacteriales</taxon>
        <taxon>Oscillospiraceae</taxon>
        <taxon>Hydrogenoanaerobacterium</taxon>
    </lineage>
</organism>
<dbReference type="Gene3D" id="1.10.10.10">
    <property type="entry name" value="Winged helix-like DNA-binding domain superfamily/Winged helix DNA-binding domain"/>
    <property type="match status" value="1"/>
</dbReference>
<accession>A0A1H8B6F0</accession>
<dbReference type="SUPFAM" id="SSF46785">
    <property type="entry name" value="Winged helix' DNA-binding domain"/>
    <property type="match status" value="1"/>
</dbReference>
<dbReference type="PROSITE" id="PS50949">
    <property type="entry name" value="HTH_GNTR"/>
    <property type="match status" value="1"/>
</dbReference>
<dbReference type="InterPro" id="IPR011711">
    <property type="entry name" value="GntR_C"/>
</dbReference>
<dbReference type="GO" id="GO:0003700">
    <property type="term" value="F:DNA-binding transcription factor activity"/>
    <property type="evidence" value="ECO:0007669"/>
    <property type="project" value="InterPro"/>
</dbReference>
<dbReference type="RefSeq" id="WP_092753603.1">
    <property type="nucleotide sequence ID" value="NZ_FOCG01000001.1"/>
</dbReference>
<dbReference type="SUPFAM" id="SSF48008">
    <property type="entry name" value="GntR ligand-binding domain-like"/>
    <property type="match status" value="1"/>
</dbReference>
<protein>
    <submittedName>
        <fullName evidence="5">DNA-binding transcriptional regulator, GntR family</fullName>
    </submittedName>
</protein>
<dbReference type="InterPro" id="IPR000524">
    <property type="entry name" value="Tscrpt_reg_HTH_GntR"/>
</dbReference>
<dbReference type="EMBL" id="FOCG01000001">
    <property type="protein sequence ID" value="SEM78336.1"/>
    <property type="molecule type" value="Genomic_DNA"/>
</dbReference>
<dbReference type="Pfam" id="PF07729">
    <property type="entry name" value="FCD"/>
    <property type="match status" value="1"/>
</dbReference>
<dbReference type="Pfam" id="PF00392">
    <property type="entry name" value="GntR"/>
    <property type="match status" value="1"/>
</dbReference>
<gene>
    <name evidence="5" type="ORF">SAMN05216180_1735</name>
</gene>
<proteinExistence type="predicted"/>
<keyword evidence="3" id="KW-0804">Transcription</keyword>
<dbReference type="PANTHER" id="PTHR43537:SF24">
    <property type="entry name" value="GLUCONATE OPERON TRANSCRIPTIONAL REPRESSOR"/>
    <property type="match status" value="1"/>
</dbReference>
<keyword evidence="6" id="KW-1185">Reference proteome</keyword>
<keyword evidence="1" id="KW-0805">Transcription regulation</keyword>
<dbReference type="PANTHER" id="PTHR43537">
    <property type="entry name" value="TRANSCRIPTIONAL REGULATOR, GNTR FAMILY"/>
    <property type="match status" value="1"/>
</dbReference>
<dbReference type="SMART" id="SM00895">
    <property type="entry name" value="FCD"/>
    <property type="match status" value="1"/>
</dbReference>
<evidence type="ECO:0000256" key="2">
    <source>
        <dbReference type="ARBA" id="ARBA00023125"/>
    </source>
</evidence>
<feature type="domain" description="HTH gntR-type" evidence="4">
    <location>
        <begin position="5"/>
        <end position="72"/>
    </location>
</feature>
<dbReference type="STRING" id="474960.SAMN05216180_1735"/>
<dbReference type="InterPro" id="IPR036388">
    <property type="entry name" value="WH-like_DNA-bd_sf"/>
</dbReference>
<reference evidence="5 6" key="1">
    <citation type="submission" date="2016-10" db="EMBL/GenBank/DDBJ databases">
        <authorList>
            <person name="de Groot N.N."/>
        </authorList>
    </citation>
    <scope>NUCLEOTIDE SEQUENCE [LARGE SCALE GENOMIC DNA]</scope>
    <source>
        <strain evidence="5 6">CGMCC 1.5070</strain>
    </source>
</reference>
<dbReference type="OrthoDB" id="5449at2"/>
<dbReference type="Gene3D" id="1.20.120.530">
    <property type="entry name" value="GntR ligand-binding domain-like"/>
    <property type="match status" value="1"/>
</dbReference>
<dbReference type="SMART" id="SM00345">
    <property type="entry name" value="HTH_GNTR"/>
    <property type="match status" value="1"/>
</dbReference>
<evidence type="ECO:0000313" key="5">
    <source>
        <dbReference type="EMBL" id="SEM78336.1"/>
    </source>
</evidence>
<dbReference type="InterPro" id="IPR008920">
    <property type="entry name" value="TF_FadR/GntR_C"/>
</dbReference>
<sequence>MAESGSLKNKIYNAVLSDILQGNYNQDTIIREKRLIEKYEVSKSPVRDALIELCNEGILRSIPRYGYELVRITEMDIKNIIEYRVILESQCVRTAVKKMLDTDIDELEMYTRQNCTAADEVDIWKHWNNNIRFHLRLNSYAQNRYIYDKLKDSMNILTRAYAQFHWNRWHKTEFSMGIEEHLKIIKSIRERDEEQAVLQLQEDIGLFSEILTF</sequence>
<dbReference type="InterPro" id="IPR036390">
    <property type="entry name" value="WH_DNA-bd_sf"/>
</dbReference>
<dbReference type="GO" id="GO:0003677">
    <property type="term" value="F:DNA binding"/>
    <property type="evidence" value="ECO:0007669"/>
    <property type="project" value="UniProtKB-KW"/>
</dbReference>
<dbReference type="Proteomes" id="UP000199158">
    <property type="component" value="Unassembled WGS sequence"/>
</dbReference>
<evidence type="ECO:0000313" key="6">
    <source>
        <dbReference type="Proteomes" id="UP000199158"/>
    </source>
</evidence>
<name>A0A1H8B6F0_9FIRM</name>
<evidence type="ECO:0000259" key="4">
    <source>
        <dbReference type="PROSITE" id="PS50949"/>
    </source>
</evidence>
<keyword evidence="2 5" id="KW-0238">DNA-binding</keyword>
<evidence type="ECO:0000256" key="1">
    <source>
        <dbReference type="ARBA" id="ARBA00023015"/>
    </source>
</evidence>
<evidence type="ECO:0000256" key="3">
    <source>
        <dbReference type="ARBA" id="ARBA00023163"/>
    </source>
</evidence>
<dbReference type="AlphaFoldDB" id="A0A1H8B6F0"/>